<dbReference type="RefSeq" id="WP_134641157.1">
    <property type="nucleotide sequence ID" value="NZ_SOHM01000029.1"/>
</dbReference>
<name>A0A4R9BRV7_9MICO</name>
<gene>
    <name evidence="2" type="ORF">E3T61_12360</name>
</gene>
<organism evidence="2 3">
    <name type="scientific">Cryobacterium lactosi</name>
    <dbReference type="NCBI Taxonomy" id="1259202"/>
    <lineage>
        <taxon>Bacteria</taxon>
        <taxon>Bacillati</taxon>
        <taxon>Actinomycetota</taxon>
        <taxon>Actinomycetes</taxon>
        <taxon>Micrococcales</taxon>
        <taxon>Microbacteriaceae</taxon>
        <taxon>Cryobacterium</taxon>
    </lineage>
</organism>
<proteinExistence type="predicted"/>
<dbReference type="Proteomes" id="UP000298468">
    <property type="component" value="Unassembled WGS sequence"/>
</dbReference>
<evidence type="ECO:0000313" key="3">
    <source>
        <dbReference type="Proteomes" id="UP000298468"/>
    </source>
</evidence>
<sequence>MTDPFVDTDGAGAAIGAAVAAIPLAMAMAAAMLAHDKIMVSFFTAVPPKWLVLTRNRLGHLRVERISGAD</sequence>
<accession>A0A4R9BRV7</accession>
<keyword evidence="1" id="KW-0472">Membrane</keyword>
<reference evidence="2 3" key="1">
    <citation type="submission" date="2019-03" db="EMBL/GenBank/DDBJ databases">
        <title>Genomics of glacier-inhabiting Cryobacterium strains.</title>
        <authorList>
            <person name="Liu Q."/>
            <person name="Xin Y.-H."/>
        </authorList>
    </citation>
    <scope>NUCLEOTIDE SEQUENCE [LARGE SCALE GENOMIC DNA]</scope>
    <source>
        <strain evidence="2 3">Sr59</strain>
    </source>
</reference>
<keyword evidence="1" id="KW-1133">Transmembrane helix</keyword>
<dbReference type="EMBL" id="SOHM01000029">
    <property type="protein sequence ID" value="TFD88612.1"/>
    <property type="molecule type" value="Genomic_DNA"/>
</dbReference>
<keyword evidence="1" id="KW-0812">Transmembrane</keyword>
<evidence type="ECO:0000313" key="2">
    <source>
        <dbReference type="EMBL" id="TFD88612.1"/>
    </source>
</evidence>
<protein>
    <submittedName>
        <fullName evidence="2">Uncharacterized protein</fullName>
    </submittedName>
</protein>
<feature type="transmembrane region" description="Helical" evidence="1">
    <location>
        <begin position="12"/>
        <end position="34"/>
    </location>
</feature>
<evidence type="ECO:0000256" key="1">
    <source>
        <dbReference type="SAM" id="Phobius"/>
    </source>
</evidence>
<comment type="caution">
    <text evidence="2">The sequence shown here is derived from an EMBL/GenBank/DDBJ whole genome shotgun (WGS) entry which is preliminary data.</text>
</comment>
<dbReference type="AlphaFoldDB" id="A0A4R9BRV7"/>
<keyword evidence="3" id="KW-1185">Reference proteome</keyword>